<gene>
    <name evidence="2" type="ORF">AU14_12620</name>
</gene>
<dbReference type="InterPro" id="IPR001173">
    <property type="entry name" value="Glyco_trans_2-like"/>
</dbReference>
<reference evidence="2 3" key="1">
    <citation type="journal article" date="2014" name="Genome Announc.">
        <title>Draft Genome Sequences of Marinobacter similis A3d10T and Marinobacter salarius R9SW1T.</title>
        <authorList>
            <person name="Ivanova E.P."/>
            <person name="Ng H.J."/>
            <person name="Webb H.K."/>
            <person name="Feng G."/>
            <person name="Oshima K."/>
            <person name="Hattori M."/>
            <person name="Ohkuma M."/>
            <person name="Sergeev A.F."/>
            <person name="Mikhailov V.V."/>
            <person name="Crawford R.J."/>
            <person name="Sawabe T."/>
        </authorList>
    </citation>
    <scope>NUCLEOTIDE SEQUENCE [LARGE SCALE GENOMIC DNA]</scope>
    <source>
        <strain evidence="2 3">A3d10</strain>
    </source>
</reference>
<dbReference type="InterPro" id="IPR029044">
    <property type="entry name" value="Nucleotide-diphossugar_trans"/>
</dbReference>
<dbReference type="Proteomes" id="UP000061489">
    <property type="component" value="Chromosome"/>
</dbReference>
<dbReference type="AlphaFoldDB" id="W5YMI7"/>
<dbReference type="Gene3D" id="3.90.550.10">
    <property type="entry name" value="Spore Coat Polysaccharide Biosynthesis Protein SpsA, Chain A"/>
    <property type="match status" value="1"/>
</dbReference>
<sequence>MATYNGGQFLYEQLQSFLAQTRLPDELIITDDCSSDTTEEIVKEFAKSAPFAVEFHRNERKLGYCGNFNAAS</sequence>
<name>W5YMI7_9GAMM</name>
<dbReference type="RefSeq" id="WP_052472035.1">
    <property type="nucleotide sequence ID" value="NZ_CP007151.1"/>
</dbReference>
<evidence type="ECO:0000259" key="1">
    <source>
        <dbReference type="Pfam" id="PF00535"/>
    </source>
</evidence>
<feature type="domain" description="Glycosyltransferase 2-like" evidence="1">
    <location>
        <begin position="1"/>
        <end position="71"/>
    </location>
</feature>
<proteinExistence type="predicted"/>
<evidence type="ECO:0000313" key="2">
    <source>
        <dbReference type="EMBL" id="AHI30129.1"/>
    </source>
</evidence>
<organism evidence="2 3">
    <name type="scientific">Marinobacter similis</name>
    <dbReference type="NCBI Taxonomy" id="1420916"/>
    <lineage>
        <taxon>Bacteria</taxon>
        <taxon>Pseudomonadati</taxon>
        <taxon>Pseudomonadota</taxon>
        <taxon>Gammaproteobacteria</taxon>
        <taxon>Pseudomonadales</taxon>
        <taxon>Marinobacteraceae</taxon>
        <taxon>Marinobacter</taxon>
    </lineage>
</organism>
<dbReference type="SUPFAM" id="SSF53448">
    <property type="entry name" value="Nucleotide-diphospho-sugar transferases"/>
    <property type="match status" value="1"/>
</dbReference>
<evidence type="ECO:0000313" key="3">
    <source>
        <dbReference type="Proteomes" id="UP000061489"/>
    </source>
</evidence>
<dbReference type="EMBL" id="CP007151">
    <property type="protein sequence ID" value="AHI30129.1"/>
    <property type="molecule type" value="Genomic_DNA"/>
</dbReference>
<dbReference type="Pfam" id="PF00535">
    <property type="entry name" value="Glycos_transf_2"/>
    <property type="match status" value="1"/>
</dbReference>
<dbReference type="STRING" id="1420916.AU14_12620"/>
<dbReference type="HOGENOM" id="CLU_2717653_0_0_6"/>
<accession>W5YMI7</accession>
<keyword evidence="3" id="KW-1185">Reference proteome</keyword>
<protein>
    <recommendedName>
        <fullName evidence="1">Glycosyltransferase 2-like domain-containing protein</fullName>
    </recommendedName>
</protein>
<dbReference type="KEGG" id="msx:AU14_12620"/>